<organism evidence="13">
    <name type="scientific">Cacopsylla melanoneura</name>
    <dbReference type="NCBI Taxonomy" id="428564"/>
    <lineage>
        <taxon>Eukaryota</taxon>
        <taxon>Metazoa</taxon>
        <taxon>Ecdysozoa</taxon>
        <taxon>Arthropoda</taxon>
        <taxon>Hexapoda</taxon>
        <taxon>Insecta</taxon>
        <taxon>Pterygota</taxon>
        <taxon>Neoptera</taxon>
        <taxon>Paraneoptera</taxon>
        <taxon>Hemiptera</taxon>
        <taxon>Sternorrhyncha</taxon>
        <taxon>Psylloidea</taxon>
        <taxon>Psyllidae</taxon>
        <taxon>Psyllinae</taxon>
        <taxon>Cacopsylla</taxon>
    </lineage>
</organism>
<evidence type="ECO:0000256" key="5">
    <source>
        <dbReference type="ARBA" id="ARBA00022823"/>
    </source>
</evidence>
<sequence length="671" mass="74092">MFPPNTAVLTHYKCIYSTSLVSQSRALRNAGCGTFRSNKMSTNIVAKLQSHSTRKLFHKHRTALLSRDSAPSQMKGIFVWSQSLWRSPRTLGFTANSSVLGSIKNRGITTESKRYRTRSIATDSCLRENKSVRTSSFSTKSSVQGAQRTEYIATQSRLSRKTCLLNGVMSSFQRNHLHTSPSLAKLIQFNLADIGEGIREVTIKEWNPDVKVGAMIGEFDTVCEVESDKASVSITSRYSGVVKKVFHGEGDVALVGKPLIEIEVDDDDGVETSVANSKDEKEATNTSSKDSKEDGNTKEFGDKPIESDENDSSCVSSKQTEVKQINSAQSELAVNKETHKLRHIEPNREWGSPSSAANRQTVNLNKNKWKVLATPSVRRMIKQYDIDTKELRGTGKQGRVLKEDIVHYMNSPATETSDYHSIQNVEKTPLDLGDKSVKSDTTVIPIRGYVKGMFKSMTESNTIPTLRLTEEVDTTRLKEVKNDVAQLFQAKHGLKLTFMPFFIKALSVCVSEYPILNASIDANSENIVVNPEHNVCIAIDTQHGLVVPHIKRVSQLNLVAITRELLRLQASAQEGKVSPSDLLGGTISMSNVGNVGGTLVQPIIVPRQVCIVAFGKMQHLPRFDDAGCVVARSILNVTWAADHRVVDGATVARAATLYRELVENPMLLLTQ</sequence>
<feature type="compositionally biased region" description="Polar residues" evidence="10">
    <location>
        <begin position="312"/>
        <end position="332"/>
    </location>
</feature>
<keyword evidence="7" id="KW-0496">Mitochondrion</keyword>
<feature type="region of interest" description="Disordered" evidence="10">
    <location>
        <begin position="272"/>
        <end position="358"/>
    </location>
</feature>
<evidence type="ECO:0000256" key="7">
    <source>
        <dbReference type="ARBA" id="ARBA00023128"/>
    </source>
</evidence>
<dbReference type="EC" id="2.3.1.-" evidence="9"/>
<dbReference type="PROSITE" id="PS51826">
    <property type="entry name" value="PSBD"/>
    <property type="match status" value="1"/>
</dbReference>
<dbReference type="InterPro" id="IPR004167">
    <property type="entry name" value="PSBD"/>
</dbReference>
<evidence type="ECO:0000256" key="6">
    <source>
        <dbReference type="ARBA" id="ARBA00022946"/>
    </source>
</evidence>
<dbReference type="InterPro" id="IPR023213">
    <property type="entry name" value="CAT-like_dom_sf"/>
</dbReference>
<dbReference type="Gene3D" id="3.30.559.10">
    <property type="entry name" value="Chloramphenicol acetyltransferase-like domain"/>
    <property type="match status" value="1"/>
</dbReference>
<dbReference type="PROSITE" id="PS50968">
    <property type="entry name" value="BIOTINYL_LIPOYL"/>
    <property type="match status" value="1"/>
</dbReference>
<dbReference type="FunFam" id="2.40.50.100:FF:000013">
    <property type="entry name" value="Dihydrolipoamide acetyltransferase component of pyruvate dehydrogenase complex"/>
    <property type="match status" value="1"/>
</dbReference>
<proteinExistence type="inferred from homology"/>
<feature type="compositionally biased region" description="Basic and acidic residues" evidence="10">
    <location>
        <begin position="334"/>
        <end position="348"/>
    </location>
</feature>
<keyword evidence="6" id="KW-0809">Transit peptide</keyword>
<dbReference type="FunFam" id="3.30.559.10:FF:000007">
    <property type="entry name" value="Dihydrolipoamide acetyltransferase component of pyruvate dehydrogenase complex"/>
    <property type="match status" value="1"/>
</dbReference>
<dbReference type="Pfam" id="PF02817">
    <property type="entry name" value="E3_binding"/>
    <property type="match status" value="1"/>
</dbReference>
<keyword evidence="4 9" id="KW-0808">Transferase</keyword>
<dbReference type="InterPro" id="IPR001078">
    <property type="entry name" value="2-oxoacid_DH_actylTfrase"/>
</dbReference>
<dbReference type="PANTHER" id="PTHR43178">
    <property type="entry name" value="DIHYDROLIPOAMIDE ACETYLTRANSFERASE COMPONENT OF PYRUVATE DEHYDROGENASE COMPLEX"/>
    <property type="match status" value="1"/>
</dbReference>
<comment type="cofactor">
    <cofactor evidence="1 9">
        <name>(R)-lipoate</name>
        <dbReference type="ChEBI" id="CHEBI:83088"/>
    </cofactor>
</comment>
<evidence type="ECO:0000256" key="9">
    <source>
        <dbReference type="RuleBase" id="RU003423"/>
    </source>
</evidence>
<dbReference type="InterPro" id="IPR011053">
    <property type="entry name" value="Single_hybrid_motif"/>
</dbReference>
<dbReference type="Gene3D" id="2.40.50.100">
    <property type="match status" value="1"/>
</dbReference>
<dbReference type="GO" id="GO:0016407">
    <property type="term" value="F:acetyltransferase activity"/>
    <property type="evidence" value="ECO:0007669"/>
    <property type="project" value="TreeGrafter"/>
</dbReference>
<name>A0A8D8MBT5_9HEMI</name>
<evidence type="ECO:0000256" key="2">
    <source>
        <dbReference type="ARBA" id="ARBA00004305"/>
    </source>
</evidence>
<evidence type="ECO:0000259" key="12">
    <source>
        <dbReference type="PROSITE" id="PS51826"/>
    </source>
</evidence>
<accession>A0A8D8MBT5</accession>
<comment type="subcellular location">
    <subcellularLocation>
        <location evidence="2">Mitochondrion matrix</location>
    </subcellularLocation>
</comment>
<dbReference type="InterPro" id="IPR000089">
    <property type="entry name" value="Biotin_lipoyl"/>
</dbReference>
<dbReference type="Pfam" id="PF00364">
    <property type="entry name" value="Biotin_lipoyl"/>
    <property type="match status" value="1"/>
</dbReference>
<evidence type="ECO:0000259" key="11">
    <source>
        <dbReference type="PROSITE" id="PS50968"/>
    </source>
</evidence>
<dbReference type="CDD" id="cd06849">
    <property type="entry name" value="lipoyl_domain"/>
    <property type="match status" value="1"/>
</dbReference>
<dbReference type="PROSITE" id="PS00189">
    <property type="entry name" value="LIPOYL"/>
    <property type="match status" value="1"/>
</dbReference>
<dbReference type="InterPro" id="IPR050743">
    <property type="entry name" value="2-oxoacid_DH_E2_comp"/>
</dbReference>
<keyword evidence="8 9" id="KW-0012">Acyltransferase</keyword>
<keyword evidence="5 9" id="KW-0450">Lipoyl</keyword>
<dbReference type="SUPFAM" id="SSF51230">
    <property type="entry name" value="Single hybrid motif"/>
    <property type="match status" value="1"/>
</dbReference>
<evidence type="ECO:0000256" key="4">
    <source>
        <dbReference type="ARBA" id="ARBA00022679"/>
    </source>
</evidence>
<evidence type="ECO:0000256" key="8">
    <source>
        <dbReference type="ARBA" id="ARBA00023315"/>
    </source>
</evidence>
<evidence type="ECO:0000313" key="13">
    <source>
        <dbReference type="EMBL" id="CAG6624341.1"/>
    </source>
</evidence>
<dbReference type="InterPro" id="IPR003016">
    <property type="entry name" value="2-oxoA_DH_lipoyl-BS"/>
</dbReference>
<dbReference type="GO" id="GO:0005759">
    <property type="term" value="C:mitochondrial matrix"/>
    <property type="evidence" value="ECO:0007669"/>
    <property type="project" value="UniProtKB-SubCell"/>
</dbReference>
<evidence type="ECO:0000256" key="1">
    <source>
        <dbReference type="ARBA" id="ARBA00001938"/>
    </source>
</evidence>
<evidence type="ECO:0000256" key="10">
    <source>
        <dbReference type="SAM" id="MobiDB-lite"/>
    </source>
</evidence>
<reference evidence="13" key="1">
    <citation type="submission" date="2021-05" db="EMBL/GenBank/DDBJ databases">
        <authorList>
            <person name="Alioto T."/>
            <person name="Alioto T."/>
            <person name="Gomez Garrido J."/>
        </authorList>
    </citation>
    <scope>NUCLEOTIDE SEQUENCE</scope>
</reference>
<dbReference type="SUPFAM" id="SSF52777">
    <property type="entry name" value="CoA-dependent acyltransferases"/>
    <property type="match status" value="1"/>
</dbReference>
<dbReference type="EMBL" id="HBUF01056953">
    <property type="protein sequence ID" value="CAG6624341.1"/>
    <property type="molecule type" value="Transcribed_RNA"/>
</dbReference>
<dbReference type="AlphaFoldDB" id="A0A8D8MBT5"/>
<feature type="domain" description="Peripheral subunit-binding (PSBD)" evidence="12">
    <location>
        <begin position="372"/>
        <end position="409"/>
    </location>
</feature>
<feature type="compositionally biased region" description="Basic and acidic residues" evidence="10">
    <location>
        <begin position="277"/>
        <end position="306"/>
    </location>
</feature>
<dbReference type="Gene3D" id="4.10.320.10">
    <property type="entry name" value="E3-binding domain"/>
    <property type="match status" value="1"/>
</dbReference>
<dbReference type="InterPro" id="IPR036625">
    <property type="entry name" value="E3-bd_dom_sf"/>
</dbReference>
<comment type="similarity">
    <text evidence="3 9">Belongs to the 2-oxoacid dehydrogenase family.</text>
</comment>
<feature type="domain" description="Lipoyl-binding" evidence="11">
    <location>
        <begin position="186"/>
        <end position="263"/>
    </location>
</feature>
<evidence type="ECO:0000256" key="3">
    <source>
        <dbReference type="ARBA" id="ARBA00007317"/>
    </source>
</evidence>
<protein>
    <recommendedName>
        <fullName evidence="9">Dihydrolipoamide acetyltransferase component of pyruvate dehydrogenase complex</fullName>
        <ecNumber evidence="9">2.3.1.-</ecNumber>
    </recommendedName>
</protein>
<dbReference type="SUPFAM" id="SSF47005">
    <property type="entry name" value="Peripheral subunit-binding domain of 2-oxo acid dehydrogenase complex"/>
    <property type="match status" value="1"/>
</dbReference>
<dbReference type="GO" id="GO:0031405">
    <property type="term" value="F:lipoic acid binding"/>
    <property type="evidence" value="ECO:0007669"/>
    <property type="project" value="TreeGrafter"/>
</dbReference>
<dbReference type="PANTHER" id="PTHR43178:SF5">
    <property type="entry name" value="LIPOAMIDE ACYLTRANSFERASE COMPONENT OF BRANCHED-CHAIN ALPHA-KETO ACID DEHYDROGENASE COMPLEX, MITOCHONDRIAL"/>
    <property type="match status" value="1"/>
</dbReference>
<dbReference type="Pfam" id="PF00198">
    <property type="entry name" value="2-oxoacid_dh"/>
    <property type="match status" value="1"/>
</dbReference>